<keyword evidence="2" id="KW-1185">Reference proteome</keyword>
<name>A0A5B7HW54_PORTR</name>
<dbReference type="AlphaFoldDB" id="A0A5B7HW54"/>
<dbReference type="EMBL" id="VSRR010037936">
    <property type="protein sequence ID" value="MPC73969.1"/>
    <property type="molecule type" value="Genomic_DNA"/>
</dbReference>
<organism evidence="1 2">
    <name type="scientific">Portunus trituberculatus</name>
    <name type="common">Swimming crab</name>
    <name type="synonym">Neptunus trituberculatus</name>
    <dbReference type="NCBI Taxonomy" id="210409"/>
    <lineage>
        <taxon>Eukaryota</taxon>
        <taxon>Metazoa</taxon>
        <taxon>Ecdysozoa</taxon>
        <taxon>Arthropoda</taxon>
        <taxon>Crustacea</taxon>
        <taxon>Multicrustacea</taxon>
        <taxon>Malacostraca</taxon>
        <taxon>Eumalacostraca</taxon>
        <taxon>Eucarida</taxon>
        <taxon>Decapoda</taxon>
        <taxon>Pleocyemata</taxon>
        <taxon>Brachyura</taxon>
        <taxon>Eubrachyura</taxon>
        <taxon>Portunoidea</taxon>
        <taxon>Portunidae</taxon>
        <taxon>Portuninae</taxon>
        <taxon>Portunus</taxon>
    </lineage>
</organism>
<protein>
    <submittedName>
        <fullName evidence="1">Uncharacterized protein</fullName>
    </submittedName>
</protein>
<dbReference type="Proteomes" id="UP000324222">
    <property type="component" value="Unassembled WGS sequence"/>
</dbReference>
<evidence type="ECO:0000313" key="1">
    <source>
        <dbReference type="EMBL" id="MPC73969.1"/>
    </source>
</evidence>
<comment type="caution">
    <text evidence="1">The sequence shown here is derived from an EMBL/GenBank/DDBJ whole genome shotgun (WGS) entry which is preliminary data.</text>
</comment>
<evidence type="ECO:0000313" key="2">
    <source>
        <dbReference type="Proteomes" id="UP000324222"/>
    </source>
</evidence>
<proteinExistence type="predicted"/>
<sequence length="103" mass="11389">MLGMSPRQSGIRVGILESTSFMHLSSLSTFTSLLTLPLSAPNTENSFSVFSSPNVLNPTGQPYGPIPTLYIQSRPFCFTTLVDREFLWEFLATQLFSTTSMCV</sequence>
<reference evidence="1 2" key="1">
    <citation type="submission" date="2019-05" db="EMBL/GenBank/DDBJ databases">
        <title>Another draft genome of Portunus trituberculatus and its Hox gene families provides insights of decapod evolution.</title>
        <authorList>
            <person name="Jeong J.-H."/>
            <person name="Song I."/>
            <person name="Kim S."/>
            <person name="Choi T."/>
            <person name="Kim D."/>
            <person name="Ryu S."/>
            <person name="Kim W."/>
        </authorList>
    </citation>
    <scope>NUCLEOTIDE SEQUENCE [LARGE SCALE GENOMIC DNA]</scope>
    <source>
        <tissue evidence="1">Muscle</tissue>
    </source>
</reference>
<gene>
    <name evidence="1" type="ORF">E2C01_068312</name>
</gene>
<accession>A0A5B7HW54</accession>